<dbReference type="PATRIC" id="fig|1298851.3.peg.41"/>
<organism evidence="4 5">
    <name type="scientific">Thermosulfidibacter takaii (strain DSM 17441 / JCM 13301 / NBRC 103674 / ABI70S6)</name>
    <dbReference type="NCBI Taxonomy" id="1298851"/>
    <lineage>
        <taxon>Bacteria</taxon>
        <taxon>Pseudomonadati</taxon>
        <taxon>Thermosulfidibacterota</taxon>
        <taxon>Thermosulfidibacteria</taxon>
        <taxon>Thermosulfidibacterales</taxon>
        <taxon>Thermosulfidibacteraceae</taxon>
    </lineage>
</organism>
<sequence length="79" mass="8753">MADLRELIETMAKAMVEKPEEVKVNEIDGASTVVFELRVAPEDLGRVIGKGGVRAKAMRTILNAANKDRNRKYILEIIG</sequence>
<dbReference type="GO" id="GO:0071555">
    <property type="term" value="P:cell wall organization"/>
    <property type="evidence" value="ECO:0007669"/>
    <property type="project" value="UniProtKB-KW"/>
</dbReference>
<comment type="subunit">
    <text evidence="3">Forms a complex with KhpB.</text>
</comment>
<dbReference type="KEGG" id="ttk:TST_0039"/>
<dbReference type="InterPro" id="IPR015946">
    <property type="entry name" value="KH_dom-like_a/b"/>
</dbReference>
<dbReference type="CDD" id="cd22533">
    <property type="entry name" value="KH-II_YlqC-like"/>
    <property type="match status" value="1"/>
</dbReference>
<comment type="similarity">
    <text evidence="3">Belongs to the KhpA RNA-binding protein family.</text>
</comment>
<accession>A0A0S3QRE8</accession>
<keyword evidence="2 3" id="KW-0694">RNA-binding</keyword>
<dbReference type="PANTHER" id="PTHR34654">
    <property type="entry name" value="UPF0109 PROTEIN SCO5592"/>
    <property type="match status" value="1"/>
</dbReference>
<dbReference type="Pfam" id="PF13083">
    <property type="entry name" value="KH_KhpA-B"/>
    <property type="match status" value="1"/>
</dbReference>
<dbReference type="STRING" id="1298851.TST_0039"/>
<keyword evidence="1 3" id="KW-0963">Cytoplasm</keyword>
<dbReference type="InterPro" id="IPR009019">
    <property type="entry name" value="KH_sf_prok-type"/>
</dbReference>
<keyword evidence="5" id="KW-1185">Reference proteome</keyword>
<evidence type="ECO:0000256" key="1">
    <source>
        <dbReference type="ARBA" id="ARBA00022490"/>
    </source>
</evidence>
<dbReference type="SUPFAM" id="SSF54814">
    <property type="entry name" value="Prokaryotic type KH domain (KH-domain type II)"/>
    <property type="match status" value="1"/>
</dbReference>
<evidence type="ECO:0000256" key="2">
    <source>
        <dbReference type="ARBA" id="ARBA00022884"/>
    </source>
</evidence>
<dbReference type="GO" id="GO:0009252">
    <property type="term" value="P:peptidoglycan biosynthetic process"/>
    <property type="evidence" value="ECO:0007669"/>
    <property type="project" value="UniProtKB-UniRule"/>
</dbReference>
<name>A0A0S3QRE8_THET7</name>
<dbReference type="GO" id="GO:0008360">
    <property type="term" value="P:regulation of cell shape"/>
    <property type="evidence" value="ECO:0007669"/>
    <property type="project" value="UniProtKB-KW"/>
</dbReference>
<dbReference type="Gene3D" id="3.30.300.20">
    <property type="match status" value="1"/>
</dbReference>
<protein>
    <recommendedName>
        <fullName evidence="3">RNA-binding protein KhpA</fullName>
    </recommendedName>
    <alternativeName>
        <fullName evidence="3">KH-domain protein A</fullName>
    </alternativeName>
</protein>
<dbReference type="InterPro" id="IPR020627">
    <property type="entry name" value="KhpA"/>
</dbReference>
<dbReference type="Proteomes" id="UP000063234">
    <property type="component" value="Chromosome"/>
</dbReference>
<comment type="subcellular location">
    <subcellularLocation>
        <location evidence="3">Cytoplasm</location>
    </subcellularLocation>
</comment>
<reference evidence="5" key="1">
    <citation type="journal article" date="2018" name="Science">
        <title>A primordial and reversible TCA cycle in a facultatively chemolithoautotrophic thermophile.</title>
        <authorList>
            <person name="Nunoura T."/>
            <person name="Chikaraishi Y."/>
            <person name="Izaki R."/>
            <person name="Suwa T."/>
            <person name="Sato T."/>
            <person name="Harada T."/>
            <person name="Mori K."/>
            <person name="Kato Y."/>
            <person name="Miyazaki M."/>
            <person name="Shimamura S."/>
            <person name="Yanagawa K."/>
            <person name="Shuto A."/>
            <person name="Ohkouchi N."/>
            <person name="Fujita N."/>
            <person name="Takaki Y."/>
            <person name="Atomi H."/>
            <person name="Takai K."/>
        </authorList>
    </citation>
    <scope>NUCLEOTIDE SEQUENCE [LARGE SCALE GENOMIC DNA]</scope>
    <source>
        <strain evidence="5">DSM 17441 / JCM 13301 / NBRC 103674 / ABI70S6</strain>
    </source>
</reference>
<evidence type="ECO:0000313" key="4">
    <source>
        <dbReference type="EMBL" id="BAT70849.1"/>
    </source>
</evidence>
<dbReference type="GO" id="GO:0005737">
    <property type="term" value="C:cytoplasm"/>
    <property type="evidence" value="ECO:0007669"/>
    <property type="project" value="UniProtKB-SubCell"/>
</dbReference>
<comment type="function">
    <text evidence="3">A probable RNA chaperone. Forms a complex with KhpB which binds to cellular RNA and controls its expression. Plays a role in peptidoglycan (PG) homeostasis and cell length regulation.</text>
</comment>
<dbReference type="PANTHER" id="PTHR34654:SF1">
    <property type="entry name" value="RNA-BINDING PROTEIN KHPA"/>
    <property type="match status" value="1"/>
</dbReference>
<dbReference type="AlphaFoldDB" id="A0A0S3QRE8"/>
<evidence type="ECO:0000256" key="3">
    <source>
        <dbReference type="HAMAP-Rule" id="MF_00088"/>
    </source>
</evidence>
<keyword evidence="3" id="KW-0133">Cell shape</keyword>
<evidence type="ECO:0000313" key="5">
    <source>
        <dbReference type="Proteomes" id="UP000063234"/>
    </source>
</evidence>
<gene>
    <name evidence="3" type="primary">khpA</name>
    <name evidence="4" type="ORF">TST_0039</name>
</gene>
<dbReference type="HAMAP" id="MF_00088">
    <property type="entry name" value="KhpA"/>
    <property type="match status" value="1"/>
</dbReference>
<keyword evidence="3" id="KW-0961">Cell wall biogenesis/degradation</keyword>
<keyword evidence="3" id="KW-0143">Chaperone</keyword>
<dbReference type="EMBL" id="AP013035">
    <property type="protein sequence ID" value="BAT70849.1"/>
    <property type="molecule type" value="Genomic_DNA"/>
</dbReference>
<proteinExistence type="inferred from homology"/>
<dbReference type="GO" id="GO:0003723">
    <property type="term" value="F:RNA binding"/>
    <property type="evidence" value="ECO:0007669"/>
    <property type="project" value="UniProtKB-UniRule"/>
</dbReference>